<dbReference type="EMBL" id="JAPYKO010000004">
    <property type="protein sequence ID" value="MEI9402309.1"/>
    <property type="molecule type" value="Genomic_DNA"/>
</dbReference>
<dbReference type="RefSeq" id="WP_337092641.1">
    <property type="nucleotide sequence ID" value="NZ_JAPYKO010000004.1"/>
</dbReference>
<reference evidence="1 2" key="1">
    <citation type="submission" date="2022-12" db="EMBL/GenBank/DDBJ databases">
        <authorList>
            <person name="Muema E."/>
        </authorList>
    </citation>
    <scope>NUCLEOTIDE SEQUENCE [LARGE SCALE GENOMIC DNA]</scope>
    <source>
        <strain evidence="2">1330</strain>
    </source>
</reference>
<dbReference type="InterPro" id="IPR008018">
    <property type="entry name" value="Phage_tail_attach_FII"/>
</dbReference>
<organism evidence="1 2">
    <name type="scientific">Mesorhizobium argentiipisi</name>
    <dbReference type="NCBI Taxonomy" id="3015175"/>
    <lineage>
        <taxon>Bacteria</taxon>
        <taxon>Pseudomonadati</taxon>
        <taxon>Pseudomonadota</taxon>
        <taxon>Alphaproteobacteria</taxon>
        <taxon>Hyphomicrobiales</taxon>
        <taxon>Phyllobacteriaceae</taxon>
        <taxon>Mesorhizobium</taxon>
    </lineage>
</organism>
<proteinExistence type="predicted"/>
<dbReference type="Proteomes" id="UP001366503">
    <property type="component" value="Unassembled WGS sequence"/>
</dbReference>
<protein>
    <submittedName>
        <fullName evidence="1">Uncharacterized protein</fullName>
    </submittedName>
</protein>
<evidence type="ECO:0000313" key="2">
    <source>
        <dbReference type="Proteomes" id="UP001366503"/>
    </source>
</evidence>
<comment type="caution">
    <text evidence="1">The sequence shown here is derived from an EMBL/GenBank/DDBJ whole genome shotgun (WGS) entry which is preliminary data.</text>
</comment>
<gene>
    <name evidence="1" type="ORF">O7A05_09045</name>
</gene>
<accession>A0ABU8KBU8</accession>
<sequence length="88" mass="9775">MAVIYRRTETGEVKPDLIAIFDYEHAELQAGGKVSTTSRIPVLDVRNADLGFDPLPDDEVTISGQGVFRVIDTFADSSKNTKLHLRKK</sequence>
<evidence type="ECO:0000313" key="1">
    <source>
        <dbReference type="EMBL" id="MEI9402309.1"/>
    </source>
</evidence>
<keyword evidence="2" id="KW-1185">Reference proteome</keyword>
<dbReference type="Pfam" id="PF05354">
    <property type="entry name" value="Phage_attach"/>
    <property type="match status" value="1"/>
</dbReference>
<name>A0ABU8KBU8_9HYPH</name>